<dbReference type="GO" id="GO:0009086">
    <property type="term" value="P:methionine biosynthetic process"/>
    <property type="evidence" value="ECO:0007669"/>
    <property type="project" value="InterPro"/>
</dbReference>
<name>A0A444L5Y8_METS7</name>
<evidence type="ECO:0000313" key="6">
    <source>
        <dbReference type="Proteomes" id="UP000288215"/>
    </source>
</evidence>
<dbReference type="InterPro" id="IPR002629">
    <property type="entry name" value="Met_Synth_C/arc"/>
</dbReference>
<dbReference type="Gene3D" id="3.20.20.210">
    <property type="match status" value="1"/>
</dbReference>
<dbReference type="GO" id="GO:0003871">
    <property type="term" value="F:5-methyltetrahydropteroyltriglutamate-homocysteine S-methyltransferase activity"/>
    <property type="evidence" value="ECO:0007669"/>
    <property type="project" value="InterPro"/>
</dbReference>
<organism evidence="5 6">
    <name type="scientific">Methanosuratincola subterraneus</name>
    <dbReference type="NCBI Taxonomy" id="2593994"/>
    <lineage>
        <taxon>Archaea</taxon>
        <taxon>Thermoproteota</taxon>
        <taxon>Methanosuratincolia</taxon>
        <taxon>Candidatus Methanomethylicales</taxon>
        <taxon>Candidatus Methanomethylicaceae</taxon>
        <taxon>Candidatus Methanosuratincola (ex Vanwonterghem et al. 2016)</taxon>
    </lineage>
</organism>
<comment type="cofactor">
    <cofactor evidence="1">
        <name>Zn(2+)</name>
        <dbReference type="ChEBI" id="CHEBI:29105"/>
    </cofactor>
</comment>
<sequence length="296" mass="32076">MKTTVIGSHPVSGSGLEALENAVRDQIEAGIEIISDGQTRKDMVAYFADHIPGFEINDGRAMITGKVCPPEDTPLVQDLMHAKRIASGACEVKAIITGPVTMAFFSELAPSAPYSGFRDEKLYTDIGEALAVEAEIISKHGFTTFQFDEPSFSIGAPMDLAKKALEAVTANVKGVKALHVCGNLKRSFREIVGIEGLDILSFAFKDNPGNFDIVDRKAMVDHGKKLGAGCVSSMENKIEEKGAIRQLLERLFAAYEPENIAWIHPDCGLRALDRAVAVGKLREMVRAVREAEAEAK</sequence>
<dbReference type="AlphaFoldDB" id="A0A444L5Y8"/>
<keyword evidence="2" id="KW-0479">Metal-binding</keyword>
<feature type="domain" description="Cobalamin-independent methionine synthase MetE C-terminal/archaeal" evidence="4">
    <location>
        <begin position="18"/>
        <end position="288"/>
    </location>
</feature>
<evidence type="ECO:0000256" key="1">
    <source>
        <dbReference type="ARBA" id="ARBA00001947"/>
    </source>
</evidence>
<dbReference type="PANTHER" id="PTHR30519">
    <property type="entry name" value="5-METHYLTETRAHYDROPTEROYLTRIGLUTAMATE--HOMOCYSTEINE METHYLTRANSFERASE"/>
    <property type="match status" value="1"/>
</dbReference>
<comment type="caution">
    <text evidence="5">The sequence shown here is derived from an EMBL/GenBank/DDBJ whole genome shotgun (WGS) entry which is preliminary data.</text>
</comment>
<dbReference type="InterPro" id="IPR038071">
    <property type="entry name" value="UROD/MetE-like_sf"/>
</dbReference>
<evidence type="ECO:0000259" key="4">
    <source>
        <dbReference type="Pfam" id="PF01717"/>
    </source>
</evidence>
<protein>
    <recommendedName>
        <fullName evidence="4">Cobalamin-independent methionine synthase MetE C-terminal/archaeal domain-containing protein</fullName>
    </recommendedName>
</protein>
<dbReference type="Pfam" id="PF01717">
    <property type="entry name" value="Meth_synt_2"/>
    <property type="match status" value="1"/>
</dbReference>
<evidence type="ECO:0000256" key="2">
    <source>
        <dbReference type="ARBA" id="ARBA00022723"/>
    </source>
</evidence>
<proteinExistence type="predicted"/>
<evidence type="ECO:0000256" key="3">
    <source>
        <dbReference type="ARBA" id="ARBA00022833"/>
    </source>
</evidence>
<dbReference type="EMBL" id="RXGA01000003">
    <property type="protein sequence ID" value="RWX72967.1"/>
    <property type="molecule type" value="Genomic_DNA"/>
</dbReference>
<reference evidence="5 6" key="1">
    <citation type="submission" date="2018-12" db="EMBL/GenBank/DDBJ databases">
        <title>The complete genome of the methanogenic archaea of the candidate phylum Verstraetearchaeota, obtained from the metagenome of underground thermal water.</title>
        <authorList>
            <person name="Kadnikov V.V."/>
            <person name="Mardanov A.V."/>
            <person name="Beletsky A.V."/>
            <person name="Karnachuk O.V."/>
            <person name="Ravin N.V."/>
        </authorList>
    </citation>
    <scope>NUCLEOTIDE SEQUENCE [LARGE SCALE GENOMIC DNA]</scope>
    <source>
        <strain evidence="5">Ch88</strain>
    </source>
</reference>
<dbReference type="SUPFAM" id="SSF51726">
    <property type="entry name" value="UROD/MetE-like"/>
    <property type="match status" value="1"/>
</dbReference>
<dbReference type="Proteomes" id="UP000288215">
    <property type="component" value="Unassembled WGS sequence"/>
</dbReference>
<gene>
    <name evidence="5" type="ORF">Metus_0941</name>
</gene>
<evidence type="ECO:0000313" key="5">
    <source>
        <dbReference type="EMBL" id="RWX72967.1"/>
    </source>
</evidence>
<keyword evidence="3" id="KW-0862">Zinc</keyword>
<accession>A0A444L5Y8</accession>
<dbReference type="GO" id="GO:0008270">
    <property type="term" value="F:zinc ion binding"/>
    <property type="evidence" value="ECO:0007669"/>
    <property type="project" value="InterPro"/>
</dbReference>